<dbReference type="EMBL" id="BGZK01001834">
    <property type="protein sequence ID" value="GBP87076.1"/>
    <property type="molecule type" value="Genomic_DNA"/>
</dbReference>
<protein>
    <submittedName>
        <fullName evidence="2">Uncharacterized protein</fullName>
    </submittedName>
</protein>
<evidence type="ECO:0000256" key="1">
    <source>
        <dbReference type="SAM" id="Phobius"/>
    </source>
</evidence>
<keyword evidence="3" id="KW-1185">Reference proteome</keyword>
<name>A0A4C1ZEX0_EUMVA</name>
<feature type="transmembrane region" description="Helical" evidence="1">
    <location>
        <begin position="12"/>
        <end position="34"/>
    </location>
</feature>
<keyword evidence="1" id="KW-0812">Transmembrane</keyword>
<keyword evidence="1" id="KW-0472">Membrane</keyword>
<reference evidence="2 3" key="1">
    <citation type="journal article" date="2019" name="Commun. Biol.">
        <title>The bagworm genome reveals a unique fibroin gene that provides high tensile strength.</title>
        <authorList>
            <person name="Kono N."/>
            <person name="Nakamura H."/>
            <person name="Ohtoshi R."/>
            <person name="Tomita M."/>
            <person name="Numata K."/>
            <person name="Arakawa K."/>
        </authorList>
    </citation>
    <scope>NUCLEOTIDE SEQUENCE [LARGE SCALE GENOMIC DNA]</scope>
</reference>
<sequence>MLPATFDEDVKAYGLTAVPFLCFFGGFLVVRVGYTCVLGHLSVAGAGTPTRHYLEVPAHLGTADRARRVPPRPVTPRRVHCAAALRSSIPGR</sequence>
<comment type="caution">
    <text evidence="2">The sequence shown here is derived from an EMBL/GenBank/DDBJ whole genome shotgun (WGS) entry which is preliminary data.</text>
</comment>
<dbReference type="AlphaFoldDB" id="A0A4C1ZEX0"/>
<dbReference type="Proteomes" id="UP000299102">
    <property type="component" value="Unassembled WGS sequence"/>
</dbReference>
<evidence type="ECO:0000313" key="2">
    <source>
        <dbReference type="EMBL" id="GBP87076.1"/>
    </source>
</evidence>
<keyword evidence="1" id="KW-1133">Transmembrane helix</keyword>
<accession>A0A4C1ZEX0</accession>
<gene>
    <name evidence="2" type="ORF">EVAR_99980_1</name>
</gene>
<proteinExistence type="predicted"/>
<evidence type="ECO:0000313" key="3">
    <source>
        <dbReference type="Proteomes" id="UP000299102"/>
    </source>
</evidence>
<organism evidence="2 3">
    <name type="scientific">Eumeta variegata</name>
    <name type="common">Bagworm moth</name>
    <name type="synonym">Eumeta japonica</name>
    <dbReference type="NCBI Taxonomy" id="151549"/>
    <lineage>
        <taxon>Eukaryota</taxon>
        <taxon>Metazoa</taxon>
        <taxon>Ecdysozoa</taxon>
        <taxon>Arthropoda</taxon>
        <taxon>Hexapoda</taxon>
        <taxon>Insecta</taxon>
        <taxon>Pterygota</taxon>
        <taxon>Neoptera</taxon>
        <taxon>Endopterygota</taxon>
        <taxon>Lepidoptera</taxon>
        <taxon>Glossata</taxon>
        <taxon>Ditrysia</taxon>
        <taxon>Tineoidea</taxon>
        <taxon>Psychidae</taxon>
        <taxon>Oiketicinae</taxon>
        <taxon>Eumeta</taxon>
    </lineage>
</organism>